<dbReference type="SUPFAM" id="SSF53187">
    <property type="entry name" value="Zn-dependent exopeptidases"/>
    <property type="match status" value="1"/>
</dbReference>
<dbReference type="Gene3D" id="2.60.40.10">
    <property type="entry name" value="Immunoglobulins"/>
    <property type="match status" value="1"/>
</dbReference>
<feature type="domain" description="MurNAc-LAA" evidence="2">
    <location>
        <begin position="465"/>
        <end position="577"/>
    </location>
</feature>
<evidence type="ECO:0000313" key="4">
    <source>
        <dbReference type="Proteomes" id="UP001054846"/>
    </source>
</evidence>
<gene>
    <name evidence="3" type="ORF">ISF26_13330</name>
</gene>
<dbReference type="InterPro" id="IPR051922">
    <property type="entry name" value="Bact_Sporulation_Assoc"/>
</dbReference>
<dbReference type="PANTHER" id="PTHR30032:SF9">
    <property type="entry name" value="N-ACETYLMURAMOYL-L-ALANINE AMIDASE-RELATED PROTEIN"/>
    <property type="match status" value="1"/>
</dbReference>
<keyword evidence="4" id="KW-1185">Reference proteome</keyword>
<protein>
    <submittedName>
        <fullName evidence="3">N-acetylmuramoyl-L-alanine amidase</fullName>
    </submittedName>
</protein>
<dbReference type="EMBL" id="CP063845">
    <property type="protein sequence ID" value="UFP92810.1"/>
    <property type="molecule type" value="Genomic_DNA"/>
</dbReference>
<evidence type="ECO:0000256" key="1">
    <source>
        <dbReference type="SAM" id="SignalP"/>
    </source>
</evidence>
<dbReference type="SMART" id="SM00646">
    <property type="entry name" value="Ami_3"/>
    <property type="match status" value="1"/>
</dbReference>
<dbReference type="CDD" id="cd02696">
    <property type="entry name" value="MurNAc-LAA"/>
    <property type="match status" value="1"/>
</dbReference>
<dbReference type="InterPro" id="IPR002508">
    <property type="entry name" value="MurNAc-LAA_cat"/>
</dbReference>
<name>A0ABY3PGP2_9CYAN</name>
<feature type="signal peptide" evidence="1">
    <location>
        <begin position="1"/>
        <end position="21"/>
    </location>
</feature>
<dbReference type="PANTHER" id="PTHR30032">
    <property type="entry name" value="N-ACETYLMURAMOYL-L-ALANINE AMIDASE-RELATED"/>
    <property type="match status" value="1"/>
</dbReference>
<reference evidence="3 4" key="1">
    <citation type="journal article" date="2021" name="Genome Biol. Evol.">
        <title>Complete Genome Sequencing of a Novel Gloeobacter Species from a Waterfall Cave in Mexico.</title>
        <authorList>
            <person name="Saw J.H."/>
            <person name="Cardona T."/>
            <person name="Montejano G."/>
        </authorList>
    </citation>
    <scope>NUCLEOTIDE SEQUENCE [LARGE SCALE GENOMIC DNA]</scope>
    <source>
        <strain evidence="3">MG652769</strain>
    </source>
</reference>
<keyword evidence="1" id="KW-0732">Signal</keyword>
<feature type="chain" id="PRO_5045306334" evidence="1">
    <location>
        <begin position="22"/>
        <end position="586"/>
    </location>
</feature>
<organism evidence="3 4">
    <name type="scientific">Gloeobacter morelensis MG652769</name>
    <dbReference type="NCBI Taxonomy" id="2781736"/>
    <lineage>
        <taxon>Bacteria</taxon>
        <taxon>Bacillati</taxon>
        <taxon>Cyanobacteriota</taxon>
        <taxon>Cyanophyceae</taxon>
        <taxon>Gloeobacterales</taxon>
        <taxon>Gloeobacteraceae</taxon>
        <taxon>Gloeobacter</taxon>
        <taxon>Gloeobacter morelensis</taxon>
    </lineage>
</organism>
<accession>A0ABY3PGP2</accession>
<dbReference type="InterPro" id="IPR013783">
    <property type="entry name" value="Ig-like_fold"/>
</dbReference>
<dbReference type="Gene3D" id="3.40.630.40">
    <property type="entry name" value="Zn-dependent exopeptidases"/>
    <property type="match status" value="1"/>
</dbReference>
<dbReference type="RefSeq" id="WP_230839802.1">
    <property type="nucleotide sequence ID" value="NZ_CP063845.1"/>
</dbReference>
<proteinExistence type="predicted"/>
<evidence type="ECO:0000313" key="3">
    <source>
        <dbReference type="EMBL" id="UFP92810.1"/>
    </source>
</evidence>
<dbReference type="Proteomes" id="UP001054846">
    <property type="component" value="Chromosome"/>
</dbReference>
<dbReference type="Pfam" id="PF01520">
    <property type="entry name" value="Amidase_3"/>
    <property type="match status" value="1"/>
</dbReference>
<evidence type="ECO:0000259" key="2">
    <source>
        <dbReference type="SMART" id="SM00646"/>
    </source>
</evidence>
<sequence>MSAMRFATALFVSSWLGVAQAAAALRLVYPPDGHRTESASIYFIGTAPGVGSLQVNGQKVARHPAGHFAWTVPLQTGSNTFRWTFRGAHGASETVERQVIRQSPNSPVPGDRLVLEARLPRGEQRVLPFEPVCFEARATPGGQLQARVGEQSVALAESAPFREPGDAAAVLSGGAAGRSLVGLYRGCLAAAESWRDVEPRLDFRWRGQVLSSPVPATMTSLDPRQLTVIEVTAAEAIVRAGPGAEFARLSPLARGVRSRVTAMSGDWLRLQGEGWIARADVMALPAGAALPSSAVGALRTRVTTAGSELIVPLEMRLPTSVRQEEHRLIVTLWGAQARTDLIRFDAPDPLIRSVQWETVSPEGVRFYIDLRERRQWGYQLRYEDNTLVVALRKGPRVGRGLAGTRVMIDPGHGGAQTGSIGPSGIPEKTVNLAIALRVGERLRRAGAEVLFTRTTDVDVPLAERSRMLESRQPTVFLSLHHNALPDAGDPLRQYGTSVYWYHMQSRELAEVLHRQLLRDLGRPDYGLYWDSLAVIRPTAAPAVLLELGFMTHPDEYTLITAPAYQERIARALTRGLEYWLHTVRPE</sequence>